<protein>
    <recommendedName>
        <fullName evidence="5">Ethanolamine ammonia-lyase small subunit</fullName>
        <shortName evidence="5">EAL small subunit</shortName>
        <ecNumber evidence="5">4.3.1.7</ecNumber>
    </recommendedName>
</protein>
<organism evidence="7 8">
    <name type="scientific">Salimicrobium album</name>
    <dbReference type="NCBI Taxonomy" id="50717"/>
    <lineage>
        <taxon>Bacteria</taxon>
        <taxon>Bacillati</taxon>
        <taxon>Bacillota</taxon>
        <taxon>Bacilli</taxon>
        <taxon>Bacillales</taxon>
        <taxon>Bacillaceae</taxon>
        <taxon>Salimicrobium</taxon>
    </lineage>
</organism>
<dbReference type="InterPro" id="IPR042251">
    <property type="entry name" value="EutC_C"/>
</dbReference>
<dbReference type="EMBL" id="FNOS01000004">
    <property type="protein sequence ID" value="SDX94224.1"/>
    <property type="molecule type" value="Genomic_DNA"/>
</dbReference>
<comment type="similarity">
    <text evidence="5">Belongs to the EutC family.</text>
</comment>
<comment type="subcellular location">
    <subcellularLocation>
        <location evidence="5">Bacterial microcompartment</location>
    </subcellularLocation>
</comment>
<name>A0A1H3FVN9_9BACI</name>
<evidence type="ECO:0000313" key="8">
    <source>
        <dbReference type="Proteomes" id="UP000198647"/>
    </source>
</evidence>
<sequence>MMDRQLVEEVTRMVVERMGEKKPEARARLWIHNDKAPSYKAVGQEREEEEVGGKAKLSPFPKTEKSPSSRTEETEEDSGDLKELIKKTSARIGVGRAGVRPKTKTWLKFRYDHAAAVDAVFGQVDGSLLETLDLFTVRTKVTDQDTYIRRPDYGRRLSEEGEEKVRDACRKRPSVQIIVSDGLSSKAVDENLEDVYLSLNQSLEALGIETGTPFYIDKGRVAVMDHVGEILEPDVVCLLVGERPGLVSAESMSAYLCYRPRIGTIESERQVVSNIHRGGTPPVEAGAYLGSVIEKILDYGASGVELVKKEG</sequence>
<keyword evidence="8" id="KW-1185">Reference proteome</keyword>
<evidence type="ECO:0000256" key="2">
    <source>
        <dbReference type="ARBA" id="ARBA00023239"/>
    </source>
</evidence>
<evidence type="ECO:0000313" key="7">
    <source>
        <dbReference type="EMBL" id="SDX94224.1"/>
    </source>
</evidence>
<comment type="subunit">
    <text evidence="5">The basic unit is a heterodimer which dimerizes to form tetramers. The heterotetramers trimerize; 6 large subunits form a core ring with 6 small subunits projecting outwards.</text>
</comment>
<dbReference type="Proteomes" id="UP000198647">
    <property type="component" value="Unassembled WGS sequence"/>
</dbReference>
<gene>
    <name evidence="5" type="primary">eutC</name>
    <name evidence="7" type="ORF">SAMN04488081_1674</name>
</gene>
<feature type="region of interest" description="Disordered" evidence="6">
    <location>
        <begin position="37"/>
        <end position="84"/>
    </location>
</feature>
<dbReference type="PANTHER" id="PTHR39330">
    <property type="entry name" value="ETHANOLAMINE AMMONIA-LYASE LIGHT CHAIN"/>
    <property type="match status" value="1"/>
</dbReference>
<comment type="cofactor">
    <cofactor evidence="5">
        <name>adenosylcob(III)alamin</name>
        <dbReference type="ChEBI" id="CHEBI:18408"/>
    </cofactor>
    <text evidence="5">Binds between the large and small subunits.</text>
</comment>
<keyword evidence="2 5" id="KW-0456">Lyase</keyword>
<dbReference type="Pfam" id="PF05985">
    <property type="entry name" value="EutC"/>
    <property type="match status" value="1"/>
</dbReference>
<accession>A0A1H3FVN9</accession>
<feature type="binding site" evidence="5">
    <location>
        <position position="221"/>
    </location>
    <ligand>
        <name>adenosylcob(III)alamin</name>
        <dbReference type="ChEBI" id="CHEBI:18408"/>
    </ligand>
</feature>
<comment type="function">
    <text evidence="5">Catalyzes the deamination of various vicinal amino-alcohols to oxo compounds. Allows this organism to utilize ethanolamine as the sole source of nitrogen and carbon in the presence of external vitamin B12.</text>
</comment>
<proteinExistence type="inferred from homology"/>
<comment type="caution">
    <text evidence="7">The sequence shown here is derived from an EMBL/GenBank/DDBJ whole genome shotgun (WGS) entry which is preliminary data.</text>
</comment>
<keyword evidence="1 5" id="KW-0846">Cobalamin</keyword>
<keyword evidence="3 5" id="KW-0170">Cobalt</keyword>
<evidence type="ECO:0000256" key="1">
    <source>
        <dbReference type="ARBA" id="ARBA00022628"/>
    </source>
</evidence>
<dbReference type="Gene3D" id="1.10.30.40">
    <property type="entry name" value="Ethanolamine ammonia-lyase light chain (EutC), N-terminal domain"/>
    <property type="match status" value="1"/>
</dbReference>
<dbReference type="HAMAP" id="MF_00601">
    <property type="entry name" value="EutC"/>
    <property type="match status" value="1"/>
</dbReference>
<dbReference type="EC" id="4.3.1.7" evidence="5"/>
<evidence type="ECO:0000256" key="6">
    <source>
        <dbReference type="SAM" id="MobiDB-lite"/>
    </source>
</evidence>
<keyword evidence="4 5" id="KW-1283">Bacterial microcompartment</keyword>
<comment type="pathway">
    <text evidence="5">Amine and polyamine degradation; ethanolamine degradation.</text>
</comment>
<dbReference type="Gene3D" id="3.40.50.11240">
    <property type="entry name" value="Ethanolamine ammonia-lyase light chain (EutC)"/>
    <property type="match status" value="1"/>
</dbReference>
<reference evidence="7 8" key="1">
    <citation type="submission" date="2016-10" db="EMBL/GenBank/DDBJ databases">
        <authorList>
            <person name="Varghese N."/>
            <person name="Submissions S."/>
        </authorList>
    </citation>
    <scope>NUCLEOTIDE SEQUENCE [LARGE SCALE GENOMIC DNA]</scope>
    <source>
        <strain evidence="7 8">DSM 20748</strain>
    </source>
</reference>
<dbReference type="NCBIfam" id="NF003971">
    <property type="entry name" value="PRK05465.1"/>
    <property type="match status" value="1"/>
</dbReference>
<feature type="compositionally biased region" description="Basic and acidic residues" evidence="6">
    <location>
        <begin position="62"/>
        <end position="72"/>
    </location>
</feature>
<evidence type="ECO:0000256" key="4">
    <source>
        <dbReference type="ARBA" id="ARBA00024446"/>
    </source>
</evidence>
<feature type="binding site" evidence="5">
    <location>
        <position position="242"/>
    </location>
    <ligand>
        <name>adenosylcob(III)alamin</name>
        <dbReference type="ChEBI" id="CHEBI:18408"/>
    </ligand>
</feature>
<comment type="catalytic activity">
    <reaction evidence="5">
        <text>ethanolamine = acetaldehyde + NH4(+)</text>
        <dbReference type="Rhea" id="RHEA:15313"/>
        <dbReference type="ChEBI" id="CHEBI:15343"/>
        <dbReference type="ChEBI" id="CHEBI:28938"/>
        <dbReference type="ChEBI" id="CHEBI:57603"/>
        <dbReference type="EC" id="4.3.1.7"/>
    </reaction>
</comment>
<dbReference type="InterPro" id="IPR009246">
    <property type="entry name" value="EutC"/>
</dbReference>
<evidence type="ECO:0000256" key="5">
    <source>
        <dbReference type="HAMAP-Rule" id="MF_00601"/>
    </source>
</evidence>
<dbReference type="InterPro" id="IPR042255">
    <property type="entry name" value="EutC_N"/>
</dbReference>
<dbReference type="PANTHER" id="PTHR39330:SF1">
    <property type="entry name" value="ETHANOLAMINE AMMONIA-LYASE SMALL SUBUNIT"/>
    <property type="match status" value="1"/>
</dbReference>
<evidence type="ECO:0000256" key="3">
    <source>
        <dbReference type="ARBA" id="ARBA00023285"/>
    </source>
</evidence>